<sequence>MVFCFLCKFAIMLPAVTKNHPFIWTGMFFLIPTLLFAQKELKNYERVRYADVGYAKLGFGEVNQRLLTEKQVAKLNRHIERIQAEYGAVVIFGSLIPEEVVEWESGNLSGLPRHYLGEDPHAARNHVMILFDDEDGQNWIRYGCDTSEFEETIYASAHYENKDFFLTNSARMAFHDVFQHKIQQSKLLEAMPEAEAY</sequence>
<protein>
    <submittedName>
        <fullName evidence="2">Uncharacterized protein</fullName>
    </submittedName>
</protein>
<feature type="transmembrane region" description="Helical" evidence="1">
    <location>
        <begin position="22"/>
        <end position="38"/>
    </location>
</feature>
<evidence type="ECO:0000313" key="3">
    <source>
        <dbReference type="Proteomes" id="UP000198670"/>
    </source>
</evidence>
<proteinExistence type="predicted"/>
<keyword evidence="1" id="KW-1133">Transmembrane helix</keyword>
<name>A0A1I3RI04_9SPHI</name>
<gene>
    <name evidence="2" type="ORF">SAMN05444682_11014</name>
</gene>
<dbReference type="Proteomes" id="UP000198670">
    <property type="component" value="Unassembled WGS sequence"/>
</dbReference>
<dbReference type="AlphaFoldDB" id="A0A1I3RI04"/>
<dbReference type="EMBL" id="FOQO01000010">
    <property type="protein sequence ID" value="SFJ46183.1"/>
    <property type="molecule type" value="Genomic_DNA"/>
</dbReference>
<evidence type="ECO:0000256" key="1">
    <source>
        <dbReference type="SAM" id="Phobius"/>
    </source>
</evidence>
<keyword evidence="3" id="KW-1185">Reference proteome</keyword>
<organism evidence="2 3">
    <name type="scientific">Parapedobacter indicus</name>
    <dbReference type="NCBI Taxonomy" id="1477437"/>
    <lineage>
        <taxon>Bacteria</taxon>
        <taxon>Pseudomonadati</taxon>
        <taxon>Bacteroidota</taxon>
        <taxon>Sphingobacteriia</taxon>
        <taxon>Sphingobacteriales</taxon>
        <taxon>Sphingobacteriaceae</taxon>
        <taxon>Parapedobacter</taxon>
    </lineage>
</organism>
<keyword evidence="1" id="KW-0472">Membrane</keyword>
<reference evidence="2 3" key="1">
    <citation type="submission" date="2016-10" db="EMBL/GenBank/DDBJ databases">
        <authorList>
            <person name="de Groot N.N."/>
        </authorList>
    </citation>
    <scope>NUCLEOTIDE SEQUENCE [LARGE SCALE GENOMIC DNA]</scope>
    <source>
        <strain evidence="2 3">RK1</strain>
    </source>
</reference>
<keyword evidence="1" id="KW-0812">Transmembrane</keyword>
<accession>A0A1I3RI04</accession>
<evidence type="ECO:0000313" key="2">
    <source>
        <dbReference type="EMBL" id="SFJ46183.1"/>
    </source>
</evidence>